<gene>
    <name evidence="1" type="ORF">CALMAC_LOCUS15647</name>
</gene>
<protein>
    <submittedName>
        <fullName evidence="1">Uncharacterized protein</fullName>
    </submittedName>
</protein>
<proteinExistence type="predicted"/>
<organism evidence="1 2">
    <name type="scientific">Callosobruchus maculatus</name>
    <name type="common">Southern cowpea weevil</name>
    <name type="synonym">Pulse bruchid</name>
    <dbReference type="NCBI Taxonomy" id="64391"/>
    <lineage>
        <taxon>Eukaryota</taxon>
        <taxon>Metazoa</taxon>
        <taxon>Ecdysozoa</taxon>
        <taxon>Arthropoda</taxon>
        <taxon>Hexapoda</taxon>
        <taxon>Insecta</taxon>
        <taxon>Pterygota</taxon>
        <taxon>Neoptera</taxon>
        <taxon>Endopterygota</taxon>
        <taxon>Coleoptera</taxon>
        <taxon>Polyphaga</taxon>
        <taxon>Cucujiformia</taxon>
        <taxon>Chrysomeloidea</taxon>
        <taxon>Chrysomelidae</taxon>
        <taxon>Bruchinae</taxon>
        <taxon>Bruchini</taxon>
        <taxon>Callosobruchus</taxon>
    </lineage>
</organism>
<dbReference type="Proteomes" id="UP000410492">
    <property type="component" value="Unassembled WGS sequence"/>
</dbReference>
<evidence type="ECO:0000313" key="1">
    <source>
        <dbReference type="EMBL" id="VEN56865.1"/>
    </source>
</evidence>
<dbReference type="AlphaFoldDB" id="A0A653D9M2"/>
<name>A0A653D9M2_CALMS</name>
<evidence type="ECO:0000313" key="2">
    <source>
        <dbReference type="Proteomes" id="UP000410492"/>
    </source>
</evidence>
<sequence length="64" mass="7174">MTMTDDIMTDDIMTDDIMTDDNSHNLNVKLPCTRHVTLLAAQMSGKIQNSNNIPTHNHNHNIVA</sequence>
<accession>A0A653D9M2</accession>
<dbReference type="EMBL" id="CAACVG010010864">
    <property type="protein sequence ID" value="VEN56865.1"/>
    <property type="molecule type" value="Genomic_DNA"/>
</dbReference>
<reference evidence="1 2" key="1">
    <citation type="submission" date="2019-01" db="EMBL/GenBank/DDBJ databases">
        <authorList>
            <person name="Sayadi A."/>
        </authorList>
    </citation>
    <scope>NUCLEOTIDE SEQUENCE [LARGE SCALE GENOMIC DNA]</scope>
</reference>
<keyword evidence="2" id="KW-1185">Reference proteome</keyword>